<dbReference type="RefSeq" id="WP_301638983.1">
    <property type="nucleotide sequence ID" value="NZ_JAUEII010000003.1"/>
</dbReference>
<sequence length="578" mass="66246">MLKLFVYIVPLCFLLFMSGGAAWAENADSSTVAPYLKVLDRNPNDQEALWAVGFHYLGLGNNAEARKYGRRLLEVGEKDCPYAELYGHLILGLADIESRNSTKSYEHLEMARNLAERMQNHEALTYILNGFGHYALFVHDDTYSALSYYFQALDEVRICQDVRMHATLLSNISGAYSMRNDISGLKFAKEAIDIARKGNKIIPLFYGTMNAAFYYLIADSLSQARNAIEEIERMYEKTPFEGEEADLDLLQALLCEKEGKKEKAYRHYASAIRHFTSASPSTITKVYIEYARLLRNDQHIRQAIEILEQGLARMDSTGILIHKAQLLKELSLSYHEAGNDSQALAYAFECQQYQDRRFDEIRERATQEARIKHDIYSREQQINAQHLEILDNRFKITLFTVVLVLLLLALGMTFYFYKKKNRLYRAIVSQNREYMQREQLLMKQMENLHSDETIQAASATLPSDKLSNLLSRFTALMIEQKLFTDPSLTVASVADRLGTNRTYLSKTINESTGKTFTQLINDYRIREAIAQMSDFEANKPLKQIAAEVGFSSLSTFYATFQSSTGMTPARYRLKLKEI</sequence>
<feature type="domain" description="HTH araC/xylS-type" evidence="6">
    <location>
        <begin position="472"/>
        <end position="574"/>
    </location>
</feature>
<dbReference type="EMBL" id="JAUEII010000003">
    <property type="protein sequence ID" value="MDN0048270.1"/>
    <property type="molecule type" value="Genomic_DNA"/>
</dbReference>
<dbReference type="InterPro" id="IPR018060">
    <property type="entry name" value="HTH_AraC"/>
</dbReference>
<dbReference type="SUPFAM" id="SSF46689">
    <property type="entry name" value="Homeodomain-like"/>
    <property type="match status" value="1"/>
</dbReference>
<keyword evidence="1" id="KW-0805">Transcription regulation</keyword>
<keyword evidence="4" id="KW-0472">Membrane</keyword>
<feature type="chain" id="PRO_5046157067" evidence="5">
    <location>
        <begin position="25"/>
        <end position="578"/>
    </location>
</feature>
<dbReference type="InterPro" id="IPR009057">
    <property type="entry name" value="Homeodomain-like_sf"/>
</dbReference>
<dbReference type="PROSITE" id="PS00041">
    <property type="entry name" value="HTH_ARAC_FAMILY_1"/>
    <property type="match status" value="1"/>
</dbReference>
<dbReference type="Proteomes" id="UP001167871">
    <property type="component" value="Unassembled WGS sequence"/>
</dbReference>
<name>A0ABT7X2I8_9BACE</name>
<dbReference type="SMART" id="SM00342">
    <property type="entry name" value="HTH_ARAC"/>
    <property type="match status" value="1"/>
</dbReference>
<keyword evidence="8" id="KW-1185">Reference proteome</keyword>
<evidence type="ECO:0000313" key="7">
    <source>
        <dbReference type="EMBL" id="MDN0048270.1"/>
    </source>
</evidence>
<gene>
    <name evidence="7" type="ORF">QVO10_02505</name>
</gene>
<feature type="signal peptide" evidence="5">
    <location>
        <begin position="1"/>
        <end position="24"/>
    </location>
</feature>
<keyword evidence="2" id="KW-0238">DNA-binding</keyword>
<dbReference type="PRINTS" id="PR00032">
    <property type="entry name" value="HTHARAC"/>
</dbReference>
<dbReference type="Gene3D" id="1.10.10.60">
    <property type="entry name" value="Homeodomain-like"/>
    <property type="match status" value="2"/>
</dbReference>
<dbReference type="SUPFAM" id="SSF48452">
    <property type="entry name" value="TPR-like"/>
    <property type="match status" value="2"/>
</dbReference>
<dbReference type="InterPro" id="IPR020449">
    <property type="entry name" value="Tscrpt_reg_AraC-type_HTH"/>
</dbReference>
<keyword evidence="5" id="KW-0732">Signal</keyword>
<dbReference type="PANTHER" id="PTHR43280">
    <property type="entry name" value="ARAC-FAMILY TRANSCRIPTIONAL REGULATOR"/>
    <property type="match status" value="1"/>
</dbReference>
<evidence type="ECO:0000256" key="2">
    <source>
        <dbReference type="ARBA" id="ARBA00023125"/>
    </source>
</evidence>
<reference evidence="7" key="2">
    <citation type="submission" date="2024-05" db="EMBL/GenBank/DDBJ databases">
        <title>Identification and characterization of horizontal gene transfer across gut microbiota members of farm animals based on homology search.</title>
        <authorList>
            <person name="Schwarzerova J."/>
            <person name="Nykrynova M."/>
            <person name="Jureckova K."/>
            <person name="Cejkova D."/>
            <person name="Rychlik I."/>
        </authorList>
    </citation>
    <scope>NUCLEOTIDE SEQUENCE</scope>
    <source>
        <strain evidence="7">84_SSukc20</strain>
    </source>
</reference>
<evidence type="ECO:0000256" key="1">
    <source>
        <dbReference type="ARBA" id="ARBA00023015"/>
    </source>
</evidence>
<evidence type="ECO:0000313" key="8">
    <source>
        <dbReference type="Proteomes" id="UP001167871"/>
    </source>
</evidence>
<feature type="transmembrane region" description="Helical" evidence="4">
    <location>
        <begin position="396"/>
        <end position="417"/>
    </location>
</feature>
<evidence type="ECO:0000256" key="5">
    <source>
        <dbReference type="SAM" id="SignalP"/>
    </source>
</evidence>
<reference evidence="7" key="1">
    <citation type="submission" date="2023-06" db="EMBL/GenBank/DDBJ databases">
        <authorList>
            <person name="Zeman M."/>
            <person name="Kubasova T."/>
            <person name="Jahodarova E."/>
            <person name="Nykrynova M."/>
            <person name="Rychlik I."/>
        </authorList>
    </citation>
    <scope>NUCLEOTIDE SEQUENCE</scope>
    <source>
        <strain evidence="7">84_SSukc20</strain>
    </source>
</reference>
<protein>
    <submittedName>
        <fullName evidence="7">Helix-turn-helix transcriptional regulator</fullName>
    </submittedName>
</protein>
<keyword evidence="4" id="KW-0812">Transmembrane</keyword>
<dbReference type="PANTHER" id="PTHR43280:SF29">
    <property type="entry name" value="ARAC-FAMILY TRANSCRIPTIONAL REGULATOR"/>
    <property type="match status" value="1"/>
</dbReference>
<proteinExistence type="predicted"/>
<keyword evidence="4" id="KW-1133">Transmembrane helix</keyword>
<dbReference type="InterPro" id="IPR011990">
    <property type="entry name" value="TPR-like_helical_dom_sf"/>
</dbReference>
<dbReference type="PROSITE" id="PS01124">
    <property type="entry name" value="HTH_ARAC_FAMILY_2"/>
    <property type="match status" value="1"/>
</dbReference>
<dbReference type="Gene3D" id="1.25.40.10">
    <property type="entry name" value="Tetratricopeptide repeat domain"/>
    <property type="match status" value="2"/>
</dbReference>
<dbReference type="Pfam" id="PF12833">
    <property type="entry name" value="HTH_18"/>
    <property type="match status" value="1"/>
</dbReference>
<evidence type="ECO:0000259" key="6">
    <source>
        <dbReference type="PROSITE" id="PS01124"/>
    </source>
</evidence>
<accession>A0ABT7X2I8</accession>
<organism evidence="7 8">
    <name type="scientific">Bacteroides gallinaceum</name>
    <dbReference type="NCBI Taxonomy" id="1462571"/>
    <lineage>
        <taxon>Bacteria</taxon>
        <taxon>Pseudomonadati</taxon>
        <taxon>Bacteroidota</taxon>
        <taxon>Bacteroidia</taxon>
        <taxon>Bacteroidales</taxon>
        <taxon>Bacteroidaceae</taxon>
        <taxon>Bacteroides</taxon>
    </lineage>
</organism>
<comment type="caution">
    <text evidence="7">The sequence shown here is derived from an EMBL/GenBank/DDBJ whole genome shotgun (WGS) entry which is preliminary data.</text>
</comment>
<evidence type="ECO:0000256" key="4">
    <source>
        <dbReference type="SAM" id="Phobius"/>
    </source>
</evidence>
<dbReference type="InterPro" id="IPR018062">
    <property type="entry name" value="HTH_AraC-typ_CS"/>
</dbReference>
<evidence type="ECO:0000256" key="3">
    <source>
        <dbReference type="ARBA" id="ARBA00023163"/>
    </source>
</evidence>
<keyword evidence="3" id="KW-0804">Transcription</keyword>